<dbReference type="RefSeq" id="WP_071316160.1">
    <property type="nucleotide sequence ID" value="NZ_CP063356.2"/>
</dbReference>
<reference evidence="2 4" key="1">
    <citation type="submission" date="2016-10" db="EMBL/GenBank/DDBJ databases">
        <title>Draft genome sequences of four alkaliphilic bacteria belonging to the Anaerobacillus genus.</title>
        <authorList>
            <person name="Bassil N.M."/>
            <person name="Lloyd J.R."/>
        </authorList>
    </citation>
    <scope>NUCLEOTIDE SEQUENCE [LARGE SCALE GENOMIC DNA]</scope>
    <source>
        <strain evidence="2 4">NB2006</strain>
    </source>
</reference>
<proteinExistence type="predicted"/>
<keyword evidence="1" id="KW-0732">Signal</keyword>
<reference evidence="3 4" key="2">
    <citation type="journal article" date="2017" name="Genome Announc.">
        <title>Draft Genome Sequences of Four Alkaliphilic Bacteria Belonging to the Anaerobacillus Genus.</title>
        <authorList>
            <person name="Bassil N.M."/>
            <person name="Lloyd J.R."/>
        </authorList>
    </citation>
    <scope>NUCLEOTIDE SEQUENCE [LARGE SCALE GENOMIC DNA]</scope>
    <source>
        <strain evidence="3 4">NB2006</strain>
    </source>
</reference>
<organism evidence="2 4">
    <name type="scientific">Anaerobacillus isosaccharinicus</name>
    <dbReference type="NCBI Taxonomy" id="1532552"/>
    <lineage>
        <taxon>Bacteria</taxon>
        <taxon>Bacillati</taxon>
        <taxon>Bacillota</taxon>
        <taxon>Bacilli</taxon>
        <taxon>Bacillales</taxon>
        <taxon>Bacillaceae</taxon>
        <taxon>Anaerobacillus</taxon>
    </lineage>
</organism>
<dbReference type="EMBL" id="LQXD01000043">
    <property type="protein sequence ID" value="OIJ22602.1"/>
    <property type="molecule type" value="Genomic_DNA"/>
</dbReference>
<evidence type="ECO:0000313" key="3">
    <source>
        <dbReference type="EMBL" id="QOY37322.1"/>
    </source>
</evidence>
<dbReference type="OrthoDB" id="9989273at2"/>
<feature type="chain" id="PRO_5036310414" description="Bacterial Ig domain-containing protein" evidence="1">
    <location>
        <begin position="24"/>
        <end position="194"/>
    </location>
</feature>
<evidence type="ECO:0000313" key="2">
    <source>
        <dbReference type="EMBL" id="OIJ22602.1"/>
    </source>
</evidence>
<accession>A0A1S2MCS3</accession>
<dbReference type="Proteomes" id="UP000180175">
    <property type="component" value="Chromosome"/>
</dbReference>
<evidence type="ECO:0008006" key="5">
    <source>
        <dbReference type="Google" id="ProtNLM"/>
    </source>
</evidence>
<gene>
    <name evidence="3" type="ORF">AWH56_006740</name>
    <name evidence="2" type="ORF">AWH56_05420</name>
</gene>
<protein>
    <recommendedName>
        <fullName evidence="5">Bacterial Ig domain-containing protein</fullName>
    </recommendedName>
</protein>
<reference evidence="3 4" key="3">
    <citation type="journal article" date="2019" name="Int. J. Syst. Evol. Microbiol.">
        <title>Anaerobacillus isosaccharinicus sp. nov., an alkaliphilic bacterium which degrades isosaccharinic acid.</title>
        <authorList>
            <person name="Bassil N.M."/>
            <person name="Lloyd J.R."/>
        </authorList>
    </citation>
    <scope>NUCLEOTIDE SEQUENCE [LARGE SCALE GENOMIC DNA]</scope>
    <source>
        <strain evidence="3 4">NB2006</strain>
    </source>
</reference>
<dbReference type="AlphaFoldDB" id="A0A1S2MCS3"/>
<feature type="signal peptide" evidence="1">
    <location>
        <begin position="1"/>
        <end position="23"/>
    </location>
</feature>
<reference evidence="3" key="4">
    <citation type="submission" date="2020-10" db="EMBL/GenBank/DDBJ databases">
        <authorList>
            <person name="Bassil N.M."/>
            <person name="Lloyd J.R."/>
        </authorList>
    </citation>
    <scope>NUCLEOTIDE SEQUENCE</scope>
    <source>
        <strain evidence="3">NB2006</strain>
    </source>
</reference>
<evidence type="ECO:0000256" key="1">
    <source>
        <dbReference type="SAM" id="SignalP"/>
    </source>
</evidence>
<sequence>MKKLFTGILAAALVLSMGTGILATTNSEIEDGRNGNSYKNGSFDVSISSGPYYVGETATITVSNLVIDGPMDTLVVTGDGEVTLPTTPGKHDLTVTATTYFQNGQKAGEVHTVITQTIEIEVVEIPSNKLTIATSTSAKWNGKNENNTVRVQYTVTIGDTTITGHANFNHQDREAGSVVVEKDGYTFIVNYLAP</sequence>
<name>A0A1S2MCS3_9BACI</name>
<dbReference type="EMBL" id="CP063356">
    <property type="protein sequence ID" value="QOY37322.1"/>
    <property type="molecule type" value="Genomic_DNA"/>
</dbReference>
<keyword evidence="4" id="KW-1185">Reference proteome</keyword>
<evidence type="ECO:0000313" key="4">
    <source>
        <dbReference type="Proteomes" id="UP000180175"/>
    </source>
</evidence>
<dbReference type="KEGG" id="aia:AWH56_006740"/>